<sequence>MSAAQPLVDVLGLANRPVGADCIKWSEDGVLAVAAGHSAVLLRPGDLAGPRAFASPGGTCDAGVLQAAGRPAKPTEDAHHELANLRAAAMVSQYPSLQAGLAARSLGWSPAGCSAAAGCLLAAVTNDHQVLVYGPPAQPCSEWQPVADLSAQLLEHLEQTGWRDLQPPPARQQQQRQQGEEGCLRLRGGGATKRKAAAAAGGQAKGGAAAAPIYRPDDVFEATVGQEVEVMSAEEGLYGCWFTGTIQRLAGGWALGVGAARAVGDACDAFVNGGWWETARVVELQDGGQRLTVEVDGEQEQVELAHTRTTLRFTGGQWLAESTCAADVAAAAAAAAAAKAAQPAKKGGRKQQQQQQQPAAAVADESGEPGEEPPSKKRRSSKAAAKTAAAAAAATEPEQEQQDAQEEQKQQPEEEQQQQPEEEQQQQEQQQQQGRKEPGLRSPRKQRQPTAAHAGDGAAPPAAVDEPGSAAAAAAAGASSPGGAKSKKAPASTAKKTPASSAKKAPPTYEVPADFDPSVLPEVDLSTAAAAKRSVPTAFAKRFLNLRRLLPAAELPSYPATSSHLKGVDAELVAQAVAELLHVHGAALGALGAKLDAKWLNTEGRVKLRLVWDRVRNKLLGGFKVADGDASEPESDEETEDEQQAQPSGGGKSTGRRRAGRAGSAGPSGGAFYGEEGEEAEEEGQQRLGEAESDDELPTGRGKGRKKRSSAAGASAGAGLDFPPHELPEGFSWRSLPGVDFSNESAAKRTLLVSAVRRFLTLRSEYPEEEREEYEKKSSHLRGRDAWLVDRVTREFLAAYAQARLRAAGLLLMDDLKWTPKSFQTYWLSRLRAVWDKTTSQLSQGFSLEAEAAVLRSAQEAAEVALLGVGADPQAAEALASRGPHLQHRSPSKPKKSASRKSLAGLGGEEEEGGTRTAARSARSGGLAEDGYGSDQSGGLVLTSSPAKRKRKDLAAATAAARMRRDSSGGAKLSSAQYQHHLLGSSCTCCAWSPAVDLPPGAAAGAAEAAEAAAGGSAAAAVAATAGAPAAQRCCFLAVGAKAGRIWLWRYRLPAQYRLDQPQGDVTDSFQLVGCLAGSPGAWVNSLAWQLVPSSGSGGSSSSLVLVAGCSDGSVLLYGADAQQLAAVQQQALQTPDGSVACWRLAEASGAAGLALLPADGAPQPCGKRKKRSVGHCAHGLAVSPGGLFVAVVRLALSPAAEIVKQLQVHERVVQGLVQLDRLAGPGALLELPAALSAALASHTSCPAGSGDTQQLVQGCLAASSAWEAAAMLRLHARWQPSSAAEAAADAPAASSGAQEAAPAAAGGGDGGLVPPLARAMLQQLEQPMLDLLQRFQERAAAAGAASGEVGEGDRLLPQVPPAVWRSLQLATALRHLLDPARLQREQRLLAKKQLRKVGGSAPAPALLPLHQLLKVEPVEAAKQQKALQKQQAARAQAQAARQQEAQQRAAAAAAAAAAVLAAAAVPDDPLVQEWRAATERNEMLLLQRHLAAALAPLQPPEGEEAMDIDGGAAEPGAAAGAAGSEAQLSQLLMADWITLNVQDPGMLQEMDLLAASAYLHTGEEMLPHGAAMPARERSTLFDQPVAVAGRGVAAATQAAPPGAGGAMLPRCPASLRLCEGRPHWSCRACGRRYLQPQGACSEAAGSEPTAPLPACVFCGLPLGSAGPAVLFSPPCCS</sequence>
<feature type="compositionally biased region" description="Basic residues" evidence="2">
    <location>
        <begin position="885"/>
        <end position="899"/>
    </location>
</feature>
<feature type="coiled-coil region" evidence="1">
    <location>
        <begin position="1419"/>
        <end position="1448"/>
    </location>
</feature>
<dbReference type="EMBL" id="JADXDR010000064">
    <property type="protein sequence ID" value="KAI7841298.1"/>
    <property type="molecule type" value="Genomic_DNA"/>
</dbReference>
<dbReference type="SUPFAM" id="SSF50978">
    <property type="entry name" value="WD40 repeat-like"/>
    <property type="match status" value="1"/>
</dbReference>
<organism evidence="4 5">
    <name type="scientific">Chlorella ohadii</name>
    <dbReference type="NCBI Taxonomy" id="2649997"/>
    <lineage>
        <taxon>Eukaryota</taxon>
        <taxon>Viridiplantae</taxon>
        <taxon>Chlorophyta</taxon>
        <taxon>core chlorophytes</taxon>
        <taxon>Trebouxiophyceae</taxon>
        <taxon>Chlorellales</taxon>
        <taxon>Chlorellaceae</taxon>
        <taxon>Chlorella clade</taxon>
        <taxon>Chlorella</taxon>
    </lineage>
</organism>
<reference evidence="4" key="1">
    <citation type="submission" date="2020-11" db="EMBL/GenBank/DDBJ databases">
        <title>Chlorella ohadii genome sequencing and assembly.</title>
        <authorList>
            <person name="Murik O."/>
            <person name="Treves H."/>
            <person name="Kedem I."/>
            <person name="Shotland Y."/>
            <person name="Kaplan A."/>
        </authorList>
    </citation>
    <scope>NUCLEOTIDE SEQUENCE</scope>
    <source>
        <strain evidence="4">1</strain>
    </source>
</reference>
<feature type="region of interest" description="Disordered" evidence="2">
    <location>
        <begin position="343"/>
        <end position="509"/>
    </location>
</feature>
<protein>
    <recommendedName>
        <fullName evidence="3">Transcription factor IIIC 90kDa subunit N-terminal domain-containing protein</fullName>
    </recommendedName>
</protein>
<feature type="compositionally biased region" description="Polar residues" evidence="2">
    <location>
        <begin position="934"/>
        <end position="946"/>
    </location>
</feature>
<dbReference type="Proteomes" id="UP001205105">
    <property type="component" value="Unassembled WGS sequence"/>
</dbReference>
<dbReference type="InterPro" id="IPR036322">
    <property type="entry name" value="WD40_repeat_dom_sf"/>
</dbReference>
<proteinExistence type="predicted"/>
<dbReference type="PANTHER" id="PTHR15496">
    <property type="entry name" value="GENERAL TRANSCRIPTION FACTOR 3C POLYPEPTIDE 4 FAMILY"/>
    <property type="match status" value="1"/>
</dbReference>
<feature type="compositionally biased region" description="Low complexity" evidence="2">
    <location>
        <begin position="710"/>
        <end position="719"/>
    </location>
</feature>
<dbReference type="Gene3D" id="2.130.10.10">
    <property type="entry name" value="YVTN repeat-like/Quinoprotein amine dehydrogenase"/>
    <property type="match status" value="1"/>
</dbReference>
<feature type="region of interest" description="Disordered" evidence="2">
    <location>
        <begin position="877"/>
        <end position="970"/>
    </location>
</feature>
<feature type="compositionally biased region" description="Acidic residues" evidence="2">
    <location>
        <begin position="413"/>
        <end position="425"/>
    </location>
</feature>
<keyword evidence="1" id="KW-0175">Coiled coil</keyword>
<dbReference type="GO" id="GO:0004402">
    <property type="term" value="F:histone acetyltransferase activity"/>
    <property type="evidence" value="ECO:0007669"/>
    <property type="project" value="InterPro"/>
</dbReference>
<evidence type="ECO:0000259" key="3">
    <source>
        <dbReference type="Pfam" id="PF12657"/>
    </source>
</evidence>
<feature type="compositionally biased region" description="Low complexity" evidence="2">
    <location>
        <begin position="343"/>
        <end position="364"/>
    </location>
</feature>
<feature type="compositionally biased region" description="Low complexity" evidence="2">
    <location>
        <begin position="1288"/>
        <end position="1305"/>
    </location>
</feature>
<evidence type="ECO:0000256" key="1">
    <source>
        <dbReference type="SAM" id="Coils"/>
    </source>
</evidence>
<feature type="compositionally biased region" description="Low complexity" evidence="2">
    <location>
        <begin position="451"/>
        <end position="508"/>
    </location>
</feature>
<feature type="region of interest" description="Disordered" evidence="2">
    <location>
        <begin position="625"/>
        <end position="725"/>
    </location>
</feature>
<dbReference type="InterPro" id="IPR015943">
    <property type="entry name" value="WD40/YVTN_repeat-like_dom_sf"/>
</dbReference>
<feature type="region of interest" description="Disordered" evidence="2">
    <location>
        <begin position="1288"/>
        <end position="1310"/>
    </location>
</feature>
<feature type="compositionally biased region" description="Low complexity" evidence="2">
    <location>
        <begin position="1511"/>
        <end position="1522"/>
    </location>
</feature>
<accession>A0AAD5DRS2</accession>
<name>A0AAD5DRS2_9CHLO</name>
<dbReference type="InterPro" id="IPR024761">
    <property type="entry name" value="TFIIIC_delta_N"/>
</dbReference>
<feature type="compositionally biased region" description="Acidic residues" evidence="2">
    <location>
        <begin position="629"/>
        <end position="643"/>
    </location>
</feature>
<evidence type="ECO:0000256" key="2">
    <source>
        <dbReference type="SAM" id="MobiDB-lite"/>
    </source>
</evidence>
<dbReference type="InterPro" id="IPR044230">
    <property type="entry name" value="GTF3C4"/>
</dbReference>
<evidence type="ECO:0000313" key="5">
    <source>
        <dbReference type="Proteomes" id="UP001205105"/>
    </source>
</evidence>
<feature type="region of interest" description="Disordered" evidence="2">
    <location>
        <begin position="1502"/>
        <end position="1522"/>
    </location>
</feature>
<dbReference type="GO" id="GO:0000127">
    <property type="term" value="C:transcription factor TFIIIC complex"/>
    <property type="evidence" value="ECO:0007669"/>
    <property type="project" value="InterPro"/>
</dbReference>
<keyword evidence="5" id="KW-1185">Reference proteome</keyword>
<comment type="caution">
    <text evidence="4">The sequence shown here is derived from an EMBL/GenBank/DDBJ whole genome shotgun (WGS) entry which is preliminary data.</text>
</comment>
<dbReference type="GO" id="GO:0006384">
    <property type="term" value="P:transcription initiation at RNA polymerase III promoter"/>
    <property type="evidence" value="ECO:0007669"/>
    <property type="project" value="InterPro"/>
</dbReference>
<evidence type="ECO:0000313" key="4">
    <source>
        <dbReference type="EMBL" id="KAI7841298.1"/>
    </source>
</evidence>
<feature type="domain" description="Transcription factor IIIC 90kDa subunit N-terminal" evidence="3">
    <location>
        <begin position="25"/>
        <end position="175"/>
    </location>
</feature>
<feature type="compositionally biased region" description="Low complexity" evidence="2">
    <location>
        <begin position="382"/>
        <end position="396"/>
    </location>
</feature>
<dbReference type="PANTHER" id="PTHR15496:SF2">
    <property type="entry name" value="GENERAL TRANSCRIPTION FACTOR 3C POLYPEPTIDE 4"/>
    <property type="match status" value="1"/>
</dbReference>
<dbReference type="Pfam" id="PF12657">
    <property type="entry name" value="TFIIIC_delta"/>
    <property type="match status" value="1"/>
</dbReference>
<gene>
    <name evidence="4" type="ORF">COHA_004917</name>
</gene>